<gene>
    <name evidence="2" type="ORF">PMV_289</name>
</gene>
<proteinExistence type="predicted"/>
<evidence type="ECO:0000313" key="3">
    <source>
        <dbReference type="Proteomes" id="UP000319438"/>
    </source>
</evidence>
<sequence>MQAWIWFVVVLFVALPIVVVGLVWFLRRKDKVPEDRKETVSFPKEEEEVFVAEGFCTKFVNNTRVLLNIKTLDGKQYDLPPLKETRVSLPDFEDVLVFLDQIPMFVVDKKLLSNPKVYLGSSTTLDIMYQDLNGFLPVMDIPLIRIHNLSLVPLVFGNVSVPPNTTIEYKGAEGNGLAFGTVLQDSAGIFRSVVLQKRVSDVYFGIVSSKPPALFSTQRFPQ</sequence>
<evidence type="ECO:0000313" key="2">
    <source>
        <dbReference type="EMBL" id="ALH06987.1"/>
    </source>
</evidence>
<protein>
    <submittedName>
        <fullName evidence="2">Putative secreted protein</fullName>
    </submittedName>
</protein>
<dbReference type="EMBL" id="KT428292">
    <property type="protein sequence ID" value="ALH06987.1"/>
    <property type="molecule type" value="Genomic_DNA"/>
</dbReference>
<evidence type="ECO:0000256" key="1">
    <source>
        <dbReference type="SAM" id="Phobius"/>
    </source>
</evidence>
<reference evidence="2" key="1">
    <citation type="journal article" date="2015" name="Genome Announc.">
        <title>Complete Genome Sequence of a New Member of the Marseilleviridae Recovered from the Brackish Submarine Spring in the Cassis Port-Miou Calanque, France.</title>
        <authorList>
            <person name="Doutre G."/>
            <person name="Arfib B."/>
            <person name="Rochette P."/>
            <person name="Claverie J.M."/>
            <person name="Bonin P."/>
            <person name="Abergel C."/>
        </authorList>
    </citation>
    <scope>NUCLEOTIDE SEQUENCE [LARGE SCALE GENOMIC DNA]</scope>
    <source>
        <strain evidence="2">1</strain>
    </source>
</reference>
<organism evidence="2 3">
    <name type="scientific">Port-miou virus</name>
    <dbReference type="NCBI Taxonomy" id="1733873"/>
    <lineage>
        <taxon>Viruses</taxon>
        <taxon>Varidnaviria</taxon>
        <taxon>Bamfordvirae</taxon>
        <taxon>Nucleocytoviricota</taxon>
        <taxon>Megaviricetes</taxon>
        <taxon>Pimascovirales</taxon>
        <taxon>Pimascovirales incertae sedis</taxon>
        <taxon>Marseilleviridae</taxon>
        <taxon>Losannavirus</taxon>
        <taxon>Losannavirus lausannense</taxon>
        <taxon>Lausannevirus</taxon>
    </lineage>
</organism>
<name>A0A0N9PHX8_9VIRU</name>
<keyword evidence="1" id="KW-0472">Membrane</keyword>
<keyword evidence="1" id="KW-0812">Transmembrane</keyword>
<keyword evidence="1" id="KW-1133">Transmembrane helix</keyword>
<feature type="transmembrane region" description="Helical" evidence="1">
    <location>
        <begin position="6"/>
        <end position="26"/>
    </location>
</feature>
<dbReference type="Proteomes" id="UP000319438">
    <property type="component" value="Segment"/>
</dbReference>
<accession>A0A0N9PHX8</accession>